<accession>A0A848H6B8</accession>
<feature type="transmembrane region" description="Helical" evidence="5">
    <location>
        <begin position="16"/>
        <end position="36"/>
    </location>
</feature>
<dbReference type="InterPro" id="IPR002781">
    <property type="entry name" value="TM_pro_TauE-like"/>
</dbReference>
<dbReference type="AlphaFoldDB" id="A0A848H6B8"/>
<evidence type="ECO:0000313" key="7">
    <source>
        <dbReference type="Proteomes" id="UP000541185"/>
    </source>
</evidence>
<sequence length="125" mass="13325">MAGVIRTAQLRKKIDWRVFTPFAVMSAVFTLAGALLQSRVSSSIVTHVFAALLVVSGLLGFTGLLKREHKGKAAAWVPVAGALVGVVAGLFVGQKLLKKLPQDLFDEVVSGVIVAVGVLLFFRHE</sequence>
<keyword evidence="7" id="KW-1185">Reference proteome</keyword>
<protein>
    <recommendedName>
        <fullName evidence="5">Probable membrane transporter protein</fullName>
    </recommendedName>
</protein>
<dbReference type="Proteomes" id="UP000541185">
    <property type="component" value="Unassembled WGS sequence"/>
</dbReference>
<dbReference type="GO" id="GO:0005886">
    <property type="term" value="C:plasma membrane"/>
    <property type="evidence" value="ECO:0007669"/>
    <property type="project" value="UniProtKB-SubCell"/>
</dbReference>
<evidence type="ECO:0000256" key="4">
    <source>
        <dbReference type="ARBA" id="ARBA00023136"/>
    </source>
</evidence>
<dbReference type="PANTHER" id="PTHR43701:SF2">
    <property type="entry name" value="MEMBRANE TRANSPORTER PROTEIN YJNA-RELATED"/>
    <property type="match status" value="1"/>
</dbReference>
<keyword evidence="5" id="KW-1003">Cell membrane</keyword>
<evidence type="ECO:0000256" key="1">
    <source>
        <dbReference type="ARBA" id="ARBA00004141"/>
    </source>
</evidence>
<evidence type="ECO:0000256" key="2">
    <source>
        <dbReference type="ARBA" id="ARBA00022692"/>
    </source>
</evidence>
<evidence type="ECO:0000256" key="5">
    <source>
        <dbReference type="RuleBase" id="RU363041"/>
    </source>
</evidence>
<comment type="caution">
    <text evidence="6">The sequence shown here is derived from an EMBL/GenBank/DDBJ whole genome shotgun (WGS) entry which is preliminary data.</text>
</comment>
<dbReference type="Pfam" id="PF01925">
    <property type="entry name" value="TauE"/>
    <property type="match status" value="1"/>
</dbReference>
<dbReference type="InterPro" id="IPR051598">
    <property type="entry name" value="TSUP/Inactive_protease-like"/>
</dbReference>
<keyword evidence="2 5" id="KW-0812">Transmembrane</keyword>
<feature type="transmembrane region" description="Helical" evidence="5">
    <location>
        <begin position="73"/>
        <end position="92"/>
    </location>
</feature>
<name>A0A848H6B8_9BURK</name>
<proteinExistence type="inferred from homology"/>
<reference evidence="6 7" key="1">
    <citation type="submission" date="2020-04" db="EMBL/GenBank/DDBJ databases">
        <title>Ramlibacter sp. G-1-2-2 isolated from soil.</title>
        <authorList>
            <person name="Dahal R.H."/>
        </authorList>
    </citation>
    <scope>NUCLEOTIDE SEQUENCE [LARGE SCALE GENOMIC DNA]</scope>
    <source>
        <strain evidence="6 7">G-1-2-2</strain>
    </source>
</reference>
<keyword evidence="4 5" id="KW-0472">Membrane</keyword>
<evidence type="ECO:0000256" key="3">
    <source>
        <dbReference type="ARBA" id="ARBA00022989"/>
    </source>
</evidence>
<evidence type="ECO:0000313" key="6">
    <source>
        <dbReference type="EMBL" id="NML45059.1"/>
    </source>
</evidence>
<organism evidence="6 7">
    <name type="scientific">Ramlibacter agri</name>
    <dbReference type="NCBI Taxonomy" id="2728837"/>
    <lineage>
        <taxon>Bacteria</taxon>
        <taxon>Pseudomonadati</taxon>
        <taxon>Pseudomonadota</taxon>
        <taxon>Betaproteobacteria</taxon>
        <taxon>Burkholderiales</taxon>
        <taxon>Comamonadaceae</taxon>
        <taxon>Ramlibacter</taxon>
    </lineage>
</organism>
<dbReference type="RefSeq" id="WP_169419149.1">
    <property type="nucleotide sequence ID" value="NZ_JABBFX010000001.1"/>
</dbReference>
<comment type="subcellular location">
    <subcellularLocation>
        <location evidence="5">Cell membrane</location>
        <topology evidence="5">Multi-pass membrane protein</topology>
    </subcellularLocation>
    <subcellularLocation>
        <location evidence="1">Membrane</location>
        <topology evidence="1">Multi-pass membrane protein</topology>
    </subcellularLocation>
</comment>
<keyword evidence="3 5" id="KW-1133">Transmembrane helix</keyword>
<dbReference type="PANTHER" id="PTHR43701">
    <property type="entry name" value="MEMBRANE TRANSPORTER PROTEIN MJ0441-RELATED"/>
    <property type="match status" value="1"/>
</dbReference>
<dbReference type="EMBL" id="JABBFX010000001">
    <property type="protein sequence ID" value="NML45059.1"/>
    <property type="molecule type" value="Genomic_DNA"/>
</dbReference>
<comment type="similarity">
    <text evidence="5">Belongs to the 4-toluene sulfonate uptake permease (TSUP) (TC 2.A.102) family.</text>
</comment>
<feature type="transmembrane region" description="Helical" evidence="5">
    <location>
        <begin position="42"/>
        <end position="61"/>
    </location>
</feature>
<feature type="transmembrane region" description="Helical" evidence="5">
    <location>
        <begin position="104"/>
        <end position="122"/>
    </location>
</feature>
<gene>
    <name evidence="6" type="ORF">HHL11_14975</name>
</gene>